<sequence>MKGRGKGMGGYDTLVYFFFFDVVVVVVVVADVEKTNEALLLLYSSCNFRLYALLLYIYCI</sequence>
<organism evidence="2 3">
    <name type="scientific">Byssothecium circinans</name>
    <dbReference type="NCBI Taxonomy" id="147558"/>
    <lineage>
        <taxon>Eukaryota</taxon>
        <taxon>Fungi</taxon>
        <taxon>Dikarya</taxon>
        <taxon>Ascomycota</taxon>
        <taxon>Pezizomycotina</taxon>
        <taxon>Dothideomycetes</taxon>
        <taxon>Pleosporomycetidae</taxon>
        <taxon>Pleosporales</taxon>
        <taxon>Massarineae</taxon>
        <taxon>Massarinaceae</taxon>
        <taxon>Byssothecium</taxon>
    </lineage>
</organism>
<dbReference type="AlphaFoldDB" id="A0A6A5TIV4"/>
<keyword evidence="1" id="KW-0812">Transmembrane</keyword>
<proteinExistence type="predicted"/>
<keyword evidence="1" id="KW-1133">Transmembrane helix</keyword>
<dbReference type="EMBL" id="ML977023">
    <property type="protein sequence ID" value="KAF1950736.1"/>
    <property type="molecule type" value="Genomic_DNA"/>
</dbReference>
<keyword evidence="1" id="KW-0472">Membrane</keyword>
<reference evidence="2" key="1">
    <citation type="journal article" date="2020" name="Stud. Mycol.">
        <title>101 Dothideomycetes genomes: a test case for predicting lifestyles and emergence of pathogens.</title>
        <authorList>
            <person name="Haridas S."/>
            <person name="Albert R."/>
            <person name="Binder M."/>
            <person name="Bloem J."/>
            <person name="Labutti K."/>
            <person name="Salamov A."/>
            <person name="Andreopoulos B."/>
            <person name="Baker S."/>
            <person name="Barry K."/>
            <person name="Bills G."/>
            <person name="Bluhm B."/>
            <person name="Cannon C."/>
            <person name="Castanera R."/>
            <person name="Culley D."/>
            <person name="Daum C."/>
            <person name="Ezra D."/>
            <person name="Gonzalez J."/>
            <person name="Henrissat B."/>
            <person name="Kuo A."/>
            <person name="Liang C."/>
            <person name="Lipzen A."/>
            <person name="Lutzoni F."/>
            <person name="Magnuson J."/>
            <person name="Mondo S."/>
            <person name="Nolan M."/>
            <person name="Ohm R."/>
            <person name="Pangilinan J."/>
            <person name="Park H.-J."/>
            <person name="Ramirez L."/>
            <person name="Alfaro M."/>
            <person name="Sun H."/>
            <person name="Tritt A."/>
            <person name="Yoshinaga Y."/>
            <person name="Zwiers L.-H."/>
            <person name="Turgeon B."/>
            <person name="Goodwin S."/>
            <person name="Spatafora J."/>
            <person name="Crous P."/>
            <person name="Grigoriev I."/>
        </authorList>
    </citation>
    <scope>NUCLEOTIDE SEQUENCE</scope>
    <source>
        <strain evidence="2">CBS 675.92</strain>
    </source>
</reference>
<gene>
    <name evidence="2" type="ORF">CC80DRAFT_225860</name>
</gene>
<name>A0A6A5TIV4_9PLEO</name>
<accession>A0A6A5TIV4</accession>
<evidence type="ECO:0000313" key="3">
    <source>
        <dbReference type="Proteomes" id="UP000800035"/>
    </source>
</evidence>
<feature type="transmembrane region" description="Helical" evidence="1">
    <location>
        <begin position="38"/>
        <end position="59"/>
    </location>
</feature>
<dbReference type="Proteomes" id="UP000800035">
    <property type="component" value="Unassembled WGS sequence"/>
</dbReference>
<evidence type="ECO:0000313" key="2">
    <source>
        <dbReference type="EMBL" id="KAF1950736.1"/>
    </source>
</evidence>
<evidence type="ECO:0000256" key="1">
    <source>
        <dbReference type="SAM" id="Phobius"/>
    </source>
</evidence>
<protein>
    <submittedName>
        <fullName evidence="2">Uncharacterized protein</fullName>
    </submittedName>
</protein>
<feature type="transmembrane region" description="Helical" evidence="1">
    <location>
        <begin position="12"/>
        <end position="32"/>
    </location>
</feature>
<keyword evidence="3" id="KW-1185">Reference proteome</keyword>